<dbReference type="Gene3D" id="1.10.760.10">
    <property type="entry name" value="Cytochrome c-like domain"/>
    <property type="match status" value="2"/>
</dbReference>
<keyword evidence="15 19" id="KW-0560">Oxidoreductase</keyword>
<evidence type="ECO:0000256" key="11">
    <source>
        <dbReference type="ARBA" id="ARBA00022737"/>
    </source>
</evidence>
<comment type="subcellular location">
    <subcellularLocation>
        <location evidence="1 19">Cell inner membrane</location>
    </subcellularLocation>
</comment>
<comment type="similarity">
    <text evidence="3 19">Belongs to the CcoP / FixP family.</text>
</comment>
<evidence type="ECO:0000256" key="18">
    <source>
        <dbReference type="ARBA" id="ARBA00023136"/>
    </source>
</evidence>
<dbReference type="SUPFAM" id="SSF46626">
    <property type="entry name" value="Cytochrome c"/>
    <property type="match status" value="2"/>
</dbReference>
<reference evidence="25" key="1">
    <citation type="submission" date="2016-10" db="EMBL/GenBank/DDBJ databases">
        <authorList>
            <person name="Varghese N."/>
            <person name="Submissions S."/>
        </authorList>
    </citation>
    <scope>NUCLEOTIDE SEQUENCE [LARGE SCALE GENOMIC DNA]</scope>
    <source>
        <strain evidence="25">DSM 1565</strain>
    </source>
</reference>
<evidence type="ECO:0000256" key="1">
    <source>
        <dbReference type="ARBA" id="ARBA00004533"/>
    </source>
</evidence>
<feature type="binding site" description="covalent" evidence="21">
    <location>
        <position position="126"/>
    </location>
    <ligand>
        <name>heme c</name>
        <dbReference type="ChEBI" id="CHEBI:61717"/>
        <label>1</label>
    </ligand>
</feature>
<keyword evidence="14 22" id="KW-1133">Transmembrane helix</keyword>
<keyword evidence="12 19" id="KW-0375">Hydrogen ion transport</keyword>
<keyword evidence="9 22" id="KW-0812">Transmembrane</keyword>
<dbReference type="PROSITE" id="PS51007">
    <property type="entry name" value="CYTC"/>
    <property type="match status" value="2"/>
</dbReference>
<evidence type="ECO:0000256" key="10">
    <source>
        <dbReference type="ARBA" id="ARBA00022723"/>
    </source>
</evidence>
<keyword evidence="17 19" id="KW-0406">Ion transport</keyword>
<evidence type="ECO:0000256" key="14">
    <source>
        <dbReference type="ARBA" id="ARBA00022989"/>
    </source>
</evidence>
<name>A0A1I7N1D2_9HYPH</name>
<evidence type="ECO:0000256" key="20">
    <source>
        <dbReference type="PIRSR" id="PIRSR000006-1"/>
    </source>
</evidence>
<feature type="binding site" description="axial binding residue" evidence="20">
    <location>
        <position position="127"/>
    </location>
    <ligand>
        <name>heme c</name>
        <dbReference type="ChEBI" id="CHEBI:61717"/>
        <label>1</label>
    </ligand>
    <ligandPart>
        <name>Fe</name>
        <dbReference type="ChEBI" id="CHEBI:18248"/>
    </ligandPart>
</feature>
<dbReference type="GO" id="GO:0005886">
    <property type="term" value="C:plasma membrane"/>
    <property type="evidence" value="ECO:0007669"/>
    <property type="project" value="UniProtKB-SubCell"/>
</dbReference>
<dbReference type="Pfam" id="PF13442">
    <property type="entry name" value="Cytochrome_CBB3"/>
    <property type="match status" value="2"/>
</dbReference>
<feature type="transmembrane region" description="Helical" evidence="22">
    <location>
        <begin position="34"/>
        <end position="56"/>
    </location>
</feature>
<feature type="binding site" description="axial binding residue" evidence="20">
    <location>
        <position position="174"/>
    </location>
    <ligand>
        <name>heme c</name>
        <dbReference type="ChEBI" id="CHEBI:61717"/>
        <label>2</label>
    </ligand>
    <ligandPart>
        <name>Fe</name>
        <dbReference type="ChEBI" id="CHEBI:18248"/>
    </ligandPart>
</feature>
<keyword evidence="10 19" id="KW-0479">Metal-binding</keyword>
<keyword evidence="6 19" id="KW-0997">Cell inner membrane</keyword>
<keyword evidence="11" id="KW-0677">Repeat</keyword>
<dbReference type="InterPro" id="IPR032858">
    <property type="entry name" value="CcoP_N"/>
</dbReference>
<keyword evidence="4 19" id="KW-0813">Transport</keyword>
<keyword evidence="7 19" id="KW-0349">Heme</keyword>
<evidence type="ECO:0000256" key="15">
    <source>
        <dbReference type="ARBA" id="ARBA00023002"/>
    </source>
</evidence>
<dbReference type="STRING" id="51670.SAMN04488557_1018"/>
<dbReference type="InterPro" id="IPR036909">
    <property type="entry name" value="Cyt_c-like_dom_sf"/>
</dbReference>
<evidence type="ECO:0000256" key="8">
    <source>
        <dbReference type="ARBA" id="ARBA00022660"/>
    </source>
</evidence>
<organism evidence="24 25">
    <name type="scientific">Hyphomicrobium facile</name>
    <dbReference type="NCBI Taxonomy" id="51670"/>
    <lineage>
        <taxon>Bacteria</taxon>
        <taxon>Pseudomonadati</taxon>
        <taxon>Pseudomonadota</taxon>
        <taxon>Alphaproteobacteria</taxon>
        <taxon>Hyphomicrobiales</taxon>
        <taxon>Hyphomicrobiaceae</taxon>
        <taxon>Hyphomicrobium</taxon>
    </lineage>
</organism>
<dbReference type="InterPro" id="IPR004678">
    <property type="entry name" value="Cyt_c_oxidase_cbb3_su3"/>
</dbReference>
<dbReference type="GO" id="GO:0009055">
    <property type="term" value="F:electron transfer activity"/>
    <property type="evidence" value="ECO:0007669"/>
    <property type="project" value="InterPro"/>
</dbReference>
<evidence type="ECO:0000256" key="2">
    <source>
        <dbReference type="ARBA" id="ARBA00004673"/>
    </source>
</evidence>
<keyword evidence="5 19" id="KW-1003">Cell membrane</keyword>
<evidence type="ECO:0000256" key="6">
    <source>
        <dbReference type="ARBA" id="ARBA00022519"/>
    </source>
</evidence>
<feature type="binding site" description="axial binding residue" evidence="20">
    <location>
        <position position="264"/>
    </location>
    <ligand>
        <name>heme c</name>
        <dbReference type="ChEBI" id="CHEBI:61717"/>
        <label>1</label>
    </ligand>
    <ligandPart>
        <name>Fe</name>
        <dbReference type="ChEBI" id="CHEBI:18248"/>
    </ligandPart>
</feature>
<protein>
    <recommendedName>
        <fullName evidence="19">Cbb3-type cytochrome c oxidase subunit</fullName>
    </recommendedName>
</protein>
<evidence type="ECO:0000256" key="21">
    <source>
        <dbReference type="PIRSR" id="PIRSR000006-2"/>
    </source>
</evidence>
<dbReference type="GO" id="GO:0046872">
    <property type="term" value="F:metal ion binding"/>
    <property type="evidence" value="ECO:0007669"/>
    <property type="project" value="UniProtKB-KW"/>
</dbReference>
<dbReference type="GO" id="GO:1902600">
    <property type="term" value="P:proton transmembrane transport"/>
    <property type="evidence" value="ECO:0007669"/>
    <property type="project" value="UniProtKB-KW"/>
</dbReference>
<evidence type="ECO:0000313" key="24">
    <source>
        <dbReference type="EMBL" id="SFV28487.1"/>
    </source>
</evidence>
<evidence type="ECO:0000256" key="5">
    <source>
        <dbReference type="ARBA" id="ARBA00022475"/>
    </source>
</evidence>
<keyword evidence="25" id="KW-1185">Reference proteome</keyword>
<dbReference type="PIRSF" id="PIRSF000006">
    <property type="entry name" value="Cbb3-Cox_fixP"/>
    <property type="match status" value="1"/>
</dbReference>
<dbReference type="UniPathway" id="UPA00705"/>
<feature type="binding site" description="covalent" evidence="21">
    <location>
        <position position="123"/>
    </location>
    <ligand>
        <name>heme c</name>
        <dbReference type="ChEBI" id="CHEBI:61717"/>
        <label>1</label>
    </ligand>
</feature>
<dbReference type="AlphaFoldDB" id="A0A1I7N1D2"/>
<proteinExistence type="inferred from homology"/>
<dbReference type="GO" id="GO:0006119">
    <property type="term" value="P:oxidative phosphorylation"/>
    <property type="evidence" value="ECO:0007669"/>
    <property type="project" value="UniProtKB-UniPathway"/>
</dbReference>
<feature type="binding site" description="covalent" evidence="21">
    <location>
        <position position="222"/>
    </location>
    <ligand>
        <name>heme c</name>
        <dbReference type="ChEBI" id="CHEBI:61717"/>
        <label>2</label>
    </ligand>
</feature>
<evidence type="ECO:0000259" key="23">
    <source>
        <dbReference type="PROSITE" id="PS51007"/>
    </source>
</evidence>
<dbReference type="PANTHER" id="PTHR33751">
    <property type="entry name" value="CBB3-TYPE CYTOCHROME C OXIDASE SUBUNIT FIXP"/>
    <property type="match status" value="1"/>
</dbReference>
<keyword evidence="18 19" id="KW-0472">Membrane</keyword>
<feature type="domain" description="Cytochrome c" evidence="23">
    <location>
        <begin position="110"/>
        <end position="199"/>
    </location>
</feature>
<evidence type="ECO:0000256" key="12">
    <source>
        <dbReference type="ARBA" id="ARBA00022781"/>
    </source>
</evidence>
<dbReference type="PANTHER" id="PTHR33751:SF1">
    <property type="entry name" value="CBB3-TYPE CYTOCHROME C OXIDASE SUBUNIT FIXP"/>
    <property type="match status" value="1"/>
</dbReference>
<evidence type="ECO:0000256" key="7">
    <source>
        <dbReference type="ARBA" id="ARBA00022617"/>
    </source>
</evidence>
<dbReference type="OrthoDB" id="9811281at2"/>
<evidence type="ECO:0000313" key="25">
    <source>
        <dbReference type="Proteomes" id="UP000199423"/>
    </source>
</evidence>
<feature type="domain" description="Cytochrome c" evidence="23">
    <location>
        <begin position="206"/>
        <end position="287"/>
    </location>
</feature>
<gene>
    <name evidence="24" type="ORF">SAMN04488557_1018</name>
</gene>
<evidence type="ECO:0000256" key="16">
    <source>
        <dbReference type="ARBA" id="ARBA00023004"/>
    </source>
</evidence>
<evidence type="ECO:0000256" key="19">
    <source>
        <dbReference type="PIRNR" id="PIRNR000006"/>
    </source>
</evidence>
<comment type="pathway">
    <text evidence="2 19">Energy metabolism; oxidative phosphorylation.</text>
</comment>
<dbReference type="InterPro" id="IPR050597">
    <property type="entry name" value="Cytochrome_c_Oxidase_Subunit"/>
</dbReference>
<dbReference type="InterPro" id="IPR009056">
    <property type="entry name" value="Cyt_c-like_dom"/>
</dbReference>
<dbReference type="Proteomes" id="UP000199423">
    <property type="component" value="Unassembled WGS sequence"/>
</dbReference>
<dbReference type="EMBL" id="FPCH01000001">
    <property type="protein sequence ID" value="SFV28487.1"/>
    <property type="molecule type" value="Genomic_DNA"/>
</dbReference>
<dbReference type="NCBIfam" id="TIGR00782">
    <property type="entry name" value="ccoP"/>
    <property type="match status" value="1"/>
</dbReference>
<feature type="binding site" description="axial binding residue" evidence="20">
    <location>
        <position position="223"/>
    </location>
    <ligand>
        <name>heme c</name>
        <dbReference type="ChEBI" id="CHEBI:61717"/>
        <label>2</label>
    </ligand>
    <ligandPart>
        <name>Fe</name>
        <dbReference type="ChEBI" id="CHEBI:18248"/>
    </ligandPart>
</feature>
<comment type="cofactor">
    <cofactor evidence="19 21">
        <name>heme c</name>
        <dbReference type="ChEBI" id="CHEBI:61717"/>
    </cofactor>
    <text evidence="19 21">Binds 2 heme C groups per subunit.</text>
</comment>
<dbReference type="Gene3D" id="6.10.280.130">
    <property type="match status" value="1"/>
</dbReference>
<feature type="binding site" description="covalent" evidence="21">
    <location>
        <position position="219"/>
    </location>
    <ligand>
        <name>heme c</name>
        <dbReference type="ChEBI" id="CHEBI:61717"/>
        <label>2</label>
    </ligand>
</feature>
<keyword evidence="8 19" id="KW-0679">Respiratory chain</keyword>
<keyword evidence="16 19" id="KW-0408">Iron</keyword>
<evidence type="ECO:0000256" key="17">
    <source>
        <dbReference type="ARBA" id="ARBA00023065"/>
    </source>
</evidence>
<comment type="subunit">
    <text evidence="19">Component of the cbb3-type cytochrome c oxidase.</text>
</comment>
<dbReference type="InterPro" id="IPR038414">
    <property type="entry name" value="CcoP_N_sf"/>
</dbReference>
<evidence type="ECO:0000256" key="9">
    <source>
        <dbReference type="ARBA" id="ARBA00022692"/>
    </source>
</evidence>
<comment type="function">
    <text evidence="19">C-type cytochrome. Part of the cbb3-type cytochrome c oxidase complex.</text>
</comment>
<evidence type="ECO:0000256" key="4">
    <source>
        <dbReference type="ARBA" id="ARBA00022448"/>
    </source>
</evidence>
<dbReference type="GO" id="GO:0016491">
    <property type="term" value="F:oxidoreductase activity"/>
    <property type="evidence" value="ECO:0007669"/>
    <property type="project" value="UniProtKB-KW"/>
</dbReference>
<accession>A0A1I7N1D2</accession>
<dbReference type="GO" id="GO:0020037">
    <property type="term" value="F:heme binding"/>
    <property type="evidence" value="ECO:0007669"/>
    <property type="project" value="InterPro"/>
</dbReference>
<sequence>MSQGKKIDEVTGVETTGHVWDGDIYELNKPLPRWWLYTFYISILWAIGYWIVYPAWPTINGYTKGVLNYSQRDQVKQDIEAWKSGHAKYRTQIAQMSLADIRKNDELFQFSIAGGGALFGENCAGCHGRGAQGGIGYPNLNDDDWLWGGDLDKIHQTIAFGIRSGNPNAHDSAMPRFGTDKVLDEAQIRDTANFVRSLSHLDVDQEAAKRGAQIFADNCAACHGDQGKGNQDMGAPNLTDAIWLYGSSQEAVMQSIRTGRGGAMPAWSERLDPVAVKMLTLFVYSLGGGQAEAASASAPAAGADKPK</sequence>
<keyword evidence="13 19" id="KW-0249">Electron transport</keyword>
<evidence type="ECO:0000256" key="22">
    <source>
        <dbReference type="SAM" id="Phobius"/>
    </source>
</evidence>
<evidence type="ECO:0000256" key="13">
    <source>
        <dbReference type="ARBA" id="ARBA00022982"/>
    </source>
</evidence>
<evidence type="ECO:0000256" key="3">
    <source>
        <dbReference type="ARBA" id="ARBA00006113"/>
    </source>
</evidence>
<dbReference type="Pfam" id="PF14715">
    <property type="entry name" value="FixP_N"/>
    <property type="match status" value="1"/>
</dbReference>
<dbReference type="RefSeq" id="WP_092865004.1">
    <property type="nucleotide sequence ID" value="NZ_FPCH01000001.1"/>
</dbReference>